<organism evidence="1 2">
    <name type="scientific">Eumeta variegata</name>
    <name type="common">Bagworm moth</name>
    <name type="synonym">Eumeta japonica</name>
    <dbReference type="NCBI Taxonomy" id="151549"/>
    <lineage>
        <taxon>Eukaryota</taxon>
        <taxon>Metazoa</taxon>
        <taxon>Ecdysozoa</taxon>
        <taxon>Arthropoda</taxon>
        <taxon>Hexapoda</taxon>
        <taxon>Insecta</taxon>
        <taxon>Pterygota</taxon>
        <taxon>Neoptera</taxon>
        <taxon>Endopterygota</taxon>
        <taxon>Lepidoptera</taxon>
        <taxon>Glossata</taxon>
        <taxon>Ditrysia</taxon>
        <taxon>Tineoidea</taxon>
        <taxon>Psychidae</taxon>
        <taxon>Oiketicinae</taxon>
        <taxon>Eumeta</taxon>
    </lineage>
</organism>
<gene>
    <name evidence="1" type="ORF">EVAR_87494_1</name>
</gene>
<dbReference type="EMBL" id="BGZK01000438">
    <property type="protein sequence ID" value="GBP43577.1"/>
    <property type="molecule type" value="Genomic_DNA"/>
</dbReference>
<protein>
    <submittedName>
        <fullName evidence="1">Uncharacterized protein</fullName>
    </submittedName>
</protein>
<accession>A0A4C1W0G3</accession>
<evidence type="ECO:0000313" key="1">
    <source>
        <dbReference type="EMBL" id="GBP43577.1"/>
    </source>
</evidence>
<evidence type="ECO:0000313" key="2">
    <source>
        <dbReference type="Proteomes" id="UP000299102"/>
    </source>
</evidence>
<name>A0A4C1W0G3_EUMVA</name>
<reference evidence="1 2" key="1">
    <citation type="journal article" date="2019" name="Commun. Biol.">
        <title>The bagworm genome reveals a unique fibroin gene that provides high tensile strength.</title>
        <authorList>
            <person name="Kono N."/>
            <person name="Nakamura H."/>
            <person name="Ohtoshi R."/>
            <person name="Tomita M."/>
            <person name="Numata K."/>
            <person name="Arakawa K."/>
        </authorList>
    </citation>
    <scope>NUCLEOTIDE SEQUENCE [LARGE SCALE GENOMIC DNA]</scope>
</reference>
<comment type="caution">
    <text evidence="1">The sequence shown here is derived from an EMBL/GenBank/DDBJ whole genome shotgun (WGS) entry which is preliminary data.</text>
</comment>
<dbReference type="AlphaFoldDB" id="A0A4C1W0G3"/>
<dbReference type="OrthoDB" id="412981at2759"/>
<sequence>MYIRIRLKYNVRVSCIRNCALVGRTNSRPKKRRSLRYGRKSVFRALVAPMHEFVRMLARRAFNCADAGPYPSLHNLAPHYDRPTKGYQFLRDLVSKSPDEGKV</sequence>
<dbReference type="Proteomes" id="UP000299102">
    <property type="component" value="Unassembled WGS sequence"/>
</dbReference>
<proteinExistence type="predicted"/>
<keyword evidence="2" id="KW-1185">Reference proteome</keyword>